<protein>
    <submittedName>
        <fullName evidence="1">Uncharacterized protein</fullName>
    </submittedName>
</protein>
<dbReference type="EMBL" id="KL142368">
    <property type="protein sequence ID" value="KDR84189.1"/>
    <property type="molecule type" value="Genomic_DNA"/>
</dbReference>
<sequence length="109" mass="11438">MLGACCSTPVQSPSVVQFKHHAMPTVGFKSDSTFISFSFSTSTVTTVPCTTDAVAVFHGAIAMGSKYGTTRAATCSLCSFNELLICTCTPFTVPRRSVQDVVATFGILG</sequence>
<reference evidence="2" key="1">
    <citation type="journal article" date="2014" name="Proc. Natl. Acad. Sci. U.S.A.">
        <title>Extensive sampling of basidiomycete genomes demonstrates inadequacy of the white-rot/brown-rot paradigm for wood decay fungi.</title>
        <authorList>
            <person name="Riley R."/>
            <person name="Salamov A.A."/>
            <person name="Brown D.W."/>
            <person name="Nagy L.G."/>
            <person name="Floudas D."/>
            <person name="Held B.W."/>
            <person name="Levasseur A."/>
            <person name="Lombard V."/>
            <person name="Morin E."/>
            <person name="Otillar R."/>
            <person name="Lindquist E.A."/>
            <person name="Sun H."/>
            <person name="LaButti K.M."/>
            <person name="Schmutz J."/>
            <person name="Jabbour D."/>
            <person name="Luo H."/>
            <person name="Baker S.E."/>
            <person name="Pisabarro A.G."/>
            <person name="Walton J.D."/>
            <person name="Blanchette R.A."/>
            <person name="Henrissat B."/>
            <person name="Martin F."/>
            <person name="Cullen D."/>
            <person name="Hibbett D.S."/>
            <person name="Grigoriev I.V."/>
        </authorList>
    </citation>
    <scope>NUCLEOTIDE SEQUENCE [LARGE SCALE GENOMIC DNA]</scope>
    <source>
        <strain evidence="2">CBS 339.88</strain>
    </source>
</reference>
<evidence type="ECO:0000313" key="2">
    <source>
        <dbReference type="Proteomes" id="UP000027222"/>
    </source>
</evidence>
<name>A0A067TW65_GALM3</name>
<evidence type="ECO:0000313" key="1">
    <source>
        <dbReference type="EMBL" id="KDR84189.1"/>
    </source>
</evidence>
<dbReference type="AlphaFoldDB" id="A0A067TW65"/>
<dbReference type="Proteomes" id="UP000027222">
    <property type="component" value="Unassembled WGS sequence"/>
</dbReference>
<proteinExistence type="predicted"/>
<keyword evidence="2" id="KW-1185">Reference proteome</keyword>
<accession>A0A067TW65</accession>
<dbReference type="HOGENOM" id="CLU_2184159_0_0_1"/>
<gene>
    <name evidence="1" type="ORF">GALMADRAFT_236895</name>
</gene>
<organism evidence="1 2">
    <name type="scientific">Galerina marginata (strain CBS 339.88)</name>
    <dbReference type="NCBI Taxonomy" id="685588"/>
    <lineage>
        <taxon>Eukaryota</taxon>
        <taxon>Fungi</taxon>
        <taxon>Dikarya</taxon>
        <taxon>Basidiomycota</taxon>
        <taxon>Agaricomycotina</taxon>
        <taxon>Agaricomycetes</taxon>
        <taxon>Agaricomycetidae</taxon>
        <taxon>Agaricales</taxon>
        <taxon>Agaricineae</taxon>
        <taxon>Strophariaceae</taxon>
        <taxon>Galerina</taxon>
    </lineage>
</organism>